<dbReference type="InterPro" id="IPR016039">
    <property type="entry name" value="Thiolase-like"/>
</dbReference>
<accession>T1BXD4</accession>
<protein>
    <submittedName>
        <fullName evidence="3">Acetyl-CoA acetyltransferase</fullName>
    </submittedName>
</protein>
<dbReference type="SUPFAM" id="SSF53901">
    <property type="entry name" value="Thiolase-like"/>
    <property type="match status" value="1"/>
</dbReference>
<dbReference type="Pfam" id="PF00108">
    <property type="entry name" value="Thiolase_N"/>
    <property type="match status" value="1"/>
</dbReference>
<evidence type="ECO:0000259" key="1">
    <source>
        <dbReference type="Pfam" id="PF00108"/>
    </source>
</evidence>
<gene>
    <name evidence="3" type="ORF">B1B_02606</name>
</gene>
<evidence type="ECO:0000313" key="3">
    <source>
        <dbReference type="EMBL" id="EQD74557.1"/>
    </source>
</evidence>
<dbReference type="PIRSF" id="PIRSF000429">
    <property type="entry name" value="Ac-CoA_Ac_transf"/>
    <property type="match status" value="1"/>
</dbReference>
<dbReference type="CDD" id="cd00829">
    <property type="entry name" value="SCP-x_thiolase"/>
    <property type="match status" value="1"/>
</dbReference>
<proteinExistence type="predicted"/>
<sequence length="380" mass="39895">MTERVAVVGAGQTRFGVLPSSPRALLREALGEALASVDRGLDPGRIDEGYLASLGFGGWQIGNPAALLAEALPHPGMPVLHVEDACASGGGGLRTAYQVLRGGSADLVVVAGLEKMSDNPPLRRRYWLGVSGETEFERLCGLTFAGVYALMAERYLRERAIGREVLGAVAVKNHENGALNPKAHFQKRITREDHENAPPVAEPLGLFDCCPVSDGAAAVVLARGGVARQLTDSPVWLEGFGGASDTLALAGRESLTSLAATRRAVREAFRQAPFEPRKVQLAEVHDCFTIAELLALEDLGLVPEGEGPAWTLEGRTGLTGELPVNASGGLKAKGHPLGATGVGQFVELFHQLRGEAGKRQVPDAERGLAHNIGGSGATCT</sequence>
<organism evidence="3">
    <name type="scientific">mine drainage metagenome</name>
    <dbReference type="NCBI Taxonomy" id="410659"/>
    <lineage>
        <taxon>unclassified sequences</taxon>
        <taxon>metagenomes</taxon>
        <taxon>ecological metagenomes</taxon>
    </lineage>
</organism>
<feature type="domain" description="Thiolase N-terminal" evidence="1">
    <location>
        <begin position="5"/>
        <end position="223"/>
    </location>
</feature>
<dbReference type="EMBL" id="AUZY01001556">
    <property type="protein sequence ID" value="EQD74557.1"/>
    <property type="molecule type" value="Genomic_DNA"/>
</dbReference>
<dbReference type="AlphaFoldDB" id="T1BXD4"/>
<feature type="domain" description="Thiolase C-terminal" evidence="2">
    <location>
        <begin position="241"/>
        <end position="377"/>
    </location>
</feature>
<comment type="caution">
    <text evidence="3">The sequence shown here is derived from an EMBL/GenBank/DDBJ whole genome shotgun (WGS) entry which is preliminary data.</text>
</comment>
<reference evidence="3" key="2">
    <citation type="journal article" date="2014" name="ISME J.">
        <title>Microbial stratification in low pH oxic and suboxic macroscopic growths along an acid mine drainage.</title>
        <authorList>
            <person name="Mendez-Garcia C."/>
            <person name="Mesa V."/>
            <person name="Sprenger R.R."/>
            <person name="Richter M."/>
            <person name="Diez M.S."/>
            <person name="Solano J."/>
            <person name="Bargiela R."/>
            <person name="Golyshina O.V."/>
            <person name="Manteca A."/>
            <person name="Ramos J.L."/>
            <person name="Gallego J.R."/>
            <person name="Llorente I."/>
            <person name="Martins Dos Santos V.A."/>
            <person name="Jensen O.N."/>
            <person name="Pelaez A.I."/>
            <person name="Sanchez J."/>
            <person name="Ferrer M."/>
        </authorList>
    </citation>
    <scope>NUCLEOTIDE SEQUENCE</scope>
</reference>
<feature type="non-terminal residue" evidence="3">
    <location>
        <position position="380"/>
    </location>
</feature>
<dbReference type="InterPro" id="IPR020616">
    <property type="entry name" value="Thiolase_N"/>
</dbReference>
<dbReference type="PANTHER" id="PTHR42870:SF6">
    <property type="entry name" value="ACETYL-COA C-ACYLTRANSFERASE"/>
    <property type="match status" value="1"/>
</dbReference>
<dbReference type="Pfam" id="PF22691">
    <property type="entry name" value="Thiolase_C_1"/>
    <property type="match status" value="1"/>
</dbReference>
<dbReference type="InterPro" id="IPR055140">
    <property type="entry name" value="Thiolase_C_2"/>
</dbReference>
<evidence type="ECO:0000259" key="2">
    <source>
        <dbReference type="Pfam" id="PF22691"/>
    </source>
</evidence>
<dbReference type="PANTHER" id="PTHR42870">
    <property type="entry name" value="ACETYL-COA C-ACETYLTRANSFERASE"/>
    <property type="match status" value="1"/>
</dbReference>
<keyword evidence="3" id="KW-0808">Transferase</keyword>
<dbReference type="Gene3D" id="3.40.47.10">
    <property type="match status" value="1"/>
</dbReference>
<reference evidence="3" key="1">
    <citation type="submission" date="2013-08" db="EMBL/GenBank/DDBJ databases">
        <authorList>
            <person name="Mendez C."/>
            <person name="Richter M."/>
            <person name="Ferrer M."/>
            <person name="Sanchez J."/>
        </authorList>
    </citation>
    <scope>NUCLEOTIDE SEQUENCE</scope>
</reference>
<dbReference type="GO" id="GO:0016747">
    <property type="term" value="F:acyltransferase activity, transferring groups other than amino-acyl groups"/>
    <property type="evidence" value="ECO:0007669"/>
    <property type="project" value="InterPro"/>
</dbReference>
<name>T1BXD4_9ZZZZ</name>
<dbReference type="InterPro" id="IPR002155">
    <property type="entry name" value="Thiolase"/>
</dbReference>